<evidence type="ECO:0000313" key="2">
    <source>
        <dbReference type="Proteomes" id="UP000008148"/>
    </source>
</evidence>
<keyword evidence="2" id="KW-1185">Reference proteome</keyword>
<proteinExistence type="predicted"/>
<sequence length="50" mass="5852">MLILQQLVRLLAHLFFSIPCELLHFCCATDHLIMFTPPVISFLRYNAFTL</sequence>
<dbReference type="KEGG" id="cko:CKO_03877"/>
<reference evidence="1 2" key="1">
    <citation type="submission" date="2007-08" db="EMBL/GenBank/DDBJ databases">
        <authorList>
            <consortium name="The Citrobacter koseri Genome Sequencing Project"/>
            <person name="McClelland M."/>
            <person name="Sanderson E.K."/>
            <person name="Porwollik S."/>
            <person name="Spieth J."/>
            <person name="Clifton W.S."/>
            <person name="Latreille P."/>
            <person name="Courtney L."/>
            <person name="Wang C."/>
            <person name="Pepin K."/>
            <person name="Bhonagiri V."/>
            <person name="Nash W."/>
            <person name="Johnson M."/>
            <person name="Thiruvilangam P."/>
            <person name="Wilson R."/>
        </authorList>
    </citation>
    <scope>NUCLEOTIDE SEQUENCE [LARGE SCALE GENOMIC DNA]</scope>
    <source>
        <strain evidence="2">ATCC BAA-895 / CDC 4225-83 / SGSC4696</strain>
    </source>
</reference>
<dbReference type="STRING" id="290338.CKO_03877"/>
<gene>
    <name evidence="1" type="ordered locus">CKO_03877</name>
</gene>
<dbReference type="HOGENOM" id="CLU_3116095_0_0_6"/>
<dbReference type="Proteomes" id="UP000008148">
    <property type="component" value="Chromosome"/>
</dbReference>
<dbReference type="AlphaFoldDB" id="A8AN90"/>
<name>A8AN90_CITK8</name>
<protein>
    <submittedName>
        <fullName evidence="1">Uncharacterized protein</fullName>
    </submittedName>
</protein>
<accession>A8AN90</accession>
<dbReference type="EMBL" id="CP000822">
    <property type="protein sequence ID" value="ABV14953.1"/>
    <property type="molecule type" value="Genomic_DNA"/>
</dbReference>
<organism evidence="1 2">
    <name type="scientific">Citrobacter koseri (strain ATCC BAA-895 / CDC 4225-83 / SGSC4696)</name>
    <dbReference type="NCBI Taxonomy" id="290338"/>
    <lineage>
        <taxon>Bacteria</taxon>
        <taxon>Pseudomonadati</taxon>
        <taxon>Pseudomonadota</taxon>
        <taxon>Gammaproteobacteria</taxon>
        <taxon>Enterobacterales</taxon>
        <taxon>Enterobacteriaceae</taxon>
        <taxon>Citrobacter</taxon>
    </lineage>
</organism>
<evidence type="ECO:0000313" key="1">
    <source>
        <dbReference type="EMBL" id="ABV14953.1"/>
    </source>
</evidence>